<comment type="caution">
    <text evidence="2">The sequence shown here is derived from an EMBL/GenBank/DDBJ whole genome shotgun (WGS) entry which is preliminary data.</text>
</comment>
<feature type="transmembrane region" description="Helical" evidence="1">
    <location>
        <begin position="25"/>
        <end position="47"/>
    </location>
</feature>
<dbReference type="RefSeq" id="WP_189619063.1">
    <property type="nucleotide sequence ID" value="NZ_BMZA01000001.1"/>
</dbReference>
<protein>
    <recommendedName>
        <fullName evidence="4">LPS export ABC transporter periplasmic protein LptC</fullName>
    </recommendedName>
</protein>
<keyword evidence="1" id="KW-0472">Membrane</keyword>
<proteinExistence type="predicted"/>
<reference evidence="2" key="1">
    <citation type="journal article" date="2014" name="Int. J. Syst. Evol. Microbiol.">
        <title>Complete genome sequence of Corynebacterium casei LMG S-19264T (=DSM 44701T), isolated from a smear-ripened cheese.</title>
        <authorList>
            <consortium name="US DOE Joint Genome Institute (JGI-PGF)"/>
            <person name="Walter F."/>
            <person name="Albersmeier A."/>
            <person name="Kalinowski J."/>
            <person name="Ruckert C."/>
        </authorList>
    </citation>
    <scope>NUCLEOTIDE SEQUENCE</scope>
    <source>
        <strain evidence="2">KCTC 32255</strain>
    </source>
</reference>
<keyword evidence="1" id="KW-0812">Transmembrane</keyword>
<evidence type="ECO:0008006" key="4">
    <source>
        <dbReference type="Google" id="ProtNLM"/>
    </source>
</evidence>
<reference evidence="2" key="2">
    <citation type="submission" date="2020-09" db="EMBL/GenBank/DDBJ databases">
        <authorList>
            <person name="Sun Q."/>
            <person name="Kim S."/>
        </authorList>
    </citation>
    <scope>NUCLEOTIDE SEQUENCE</scope>
    <source>
        <strain evidence="2">KCTC 32255</strain>
    </source>
</reference>
<evidence type="ECO:0000256" key="1">
    <source>
        <dbReference type="SAM" id="Phobius"/>
    </source>
</evidence>
<evidence type="ECO:0000313" key="3">
    <source>
        <dbReference type="Proteomes" id="UP000648075"/>
    </source>
</evidence>
<dbReference type="AlphaFoldDB" id="A0A918UBY5"/>
<dbReference type="Proteomes" id="UP000648075">
    <property type="component" value="Unassembled WGS sequence"/>
</dbReference>
<keyword evidence="3" id="KW-1185">Reference proteome</keyword>
<sequence length="215" mass="23110">MSVESIRIMSRRRQFARPGGSHDRLVAFLAKALPAGIGVMVAVMVLAPLSPRGEVSFLLDRNKVAITRERLAVNDARYSGKDNRNRAFFVTAGSAVQRSAQVPQVAMENLVAQIALNDGPANIRAGRGVYDYHAEQMNVDGPVQFDAADGYRMTTNNVAIDIKNKRAVGGGGVAGTLPSGTFTAQRITADLENRTVVLEGGAHLHMTPGKMRIPK</sequence>
<organism evidence="2 3">
    <name type="scientific">Novosphingobium colocasiae</name>
    <dbReference type="NCBI Taxonomy" id="1256513"/>
    <lineage>
        <taxon>Bacteria</taxon>
        <taxon>Pseudomonadati</taxon>
        <taxon>Pseudomonadota</taxon>
        <taxon>Alphaproteobacteria</taxon>
        <taxon>Sphingomonadales</taxon>
        <taxon>Sphingomonadaceae</taxon>
        <taxon>Novosphingobium</taxon>
    </lineage>
</organism>
<keyword evidence="1" id="KW-1133">Transmembrane helix</keyword>
<accession>A0A918UBY5</accession>
<gene>
    <name evidence="2" type="ORF">GCM10011614_00140</name>
</gene>
<evidence type="ECO:0000313" key="2">
    <source>
        <dbReference type="EMBL" id="GGY89651.1"/>
    </source>
</evidence>
<name>A0A918UBY5_9SPHN</name>
<dbReference type="EMBL" id="BMZA01000001">
    <property type="protein sequence ID" value="GGY89651.1"/>
    <property type="molecule type" value="Genomic_DNA"/>
</dbReference>